<comment type="caution">
    <text evidence="1">The sequence shown here is derived from an EMBL/GenBank/DDBJ whole genome shotgun (WGS) entry which is preliminary data.</text>
</comment>
<dbReference type="Pfam" id="PF08668">
    <property type="entry name" value="HDOD"/>
    <property type="match status" value="1"/>
</dbReference>
<evidence type="ECO:0000313" key="1">
    <source>
        <dbReference type="EMBL" id="OLG91562.1"/>
    </source>
</evidence>
<proteinExistence type="predicted"/>
<gene>
    <name evidence="1" type="ORF">BXO512_10160</name>
</gene>
<dbReference type="InterPro" id="IPR013976">
    <property type="entry name" value="HDOD"/>
</dbReference>
<protein>
    <submittedName>
        <fullName evidence="1">Uncharacterized protein</fullName>
    </submittedName>
</protein>
<name>A0A854CL36_XANOO</name>
<dbReference type="SUPFAM" id="SSF109604">
    <property type="entry name" value="HD-domain/PDEase-like"/>
    <property type="match status" value="1"/>
</dbReference>
<dbReference type="Gene3D" id="1.10.3210.10">
    <property type="entry name" value="Hypothetical protein af1432"/>
    <property type="match status" value="1"/>
</dbReference>
<reference evidence="1" key="1">
    <citation type="submission" date="2015-01" db="EMBL/GenBank/DDBJ databases">
        <title>Population genomics of rice bacterial leaf blight strains from India.</title>
        <authorList>
            <person name="Midha S."/>
            <person name="Anil M.G."/>
            <person name="Mishra D."/>
            <person name="Brahma K."/>
            <person name="Laha G.S."/>
            <person name="Sundaram R.M."/>
            <person name="Sonti R.V."/>
            <person name="Patil P.B."/>
        </authorList>
    </citation>
    <scope>NUCLEOTIDE SEQUENCE</scope>
    <source>
        <strain evidence="1">BXO512</strain>
    </source>
</reference>
<dbReference type="EMBL" id="JXEA01000120">
    <property type="protein sequence ID" value="OLG91562.1"/>
    <property type="molecule type" value="Genomic_DNA"/>
</dbReference>
<dbReference type="AlphaFoldDB" id="A0A854CL36"/>
<accession>A0A854CL36</accession>
<organism evidence="1">
    <name type="scientific">Xanthomonas oryzae pv. oryzae</name>
    <dbReference type="NCBI Taxonomy" id="64187"/>
    <lineage>
        <taxon>Bacteria</taxon>
        <taxon>Pseudomonadati</taxon>
        <taxon>Pseudomonadota</taxon>
        <taxon>Gammaproteobacteria</taxon>
        <taxon>Lysobacterales</taxon>
        <taxon>Lysobacteraceae</taxon>
        <taxon>Xanthomonas</taxon>
    </lineage>
</organism>
<sequence length="125" mass="13876">MRSALPLLHDGDQAFGVYRARFYRAAILPRGDGAAWRAPSNDRSCMLTVTVGDDSMQPDLQAALHYCRNLPSPPGIALRIIELAQDPDVDMTTTANVIGMDMALTARALSNRSRRCQQKNFYHAR</sequence>